<evidence type="ECO:0000313" key="5">
    <source>
        <dbReference type="Proteomes" id="UP000826300"/>
    </source>
</evidence>
<accession>A0A8G1EBV5</accession>
<evidence type="ECO:0000256" key="1">
    <source>
        <dbReference type="ARBA" id="ARBA00023002"/>
    </source>
</evidence>
<feature type="domain" description="Luciferase-like" evidence="3">
    <location>
        <begin position="1"/>
        <end position="302"/>
    </location>
</feature>
<dbReference type="Gene3D" id="3.20.20.30">
    <property type="entry name" value="Luciferase-like domain"/>
    <property type="match status" value="1"/>
</dbReference>
<evidence type="ECO:0000313" key="4">
    <source>
        <dbReference type="EMBL" id="QYZ68443.1"/>
    </source>
</evidence>
<dbReference type="GO" id="GO:0005829">
    <property type="term" value="C:cytosol"/>
    <property type="evidence" value="ECO:0007669"/>
    <property type="project" value="TreeGrafter"/>
</dbReference>
<dbReference type="RefSeq" id="WP_220660666.1">
    <property type="nucleotide sequence ID" value="NZ_CP069370.1"/>
</dbReference>
<dbReference type="AlphaFoldDB" id="A0A8G1EBV5"/>
<dbReference type="EMBL" id="CP069370">
    <property type="protein sequence ID" value="QYZ68443.1"/>
    <property type="molecule type" value="Genomic_DNA"/>
</dbReference>
<reference evidence="4" key="1">
    <citation type="submission" date="2021-02" db="EMBL/GenBank/DDBJ databases">
        <title>Rhodobacter shimadae sp. nov., an aerobic anoxygenic phototrophic bacterium isolated from a hot spring.</title>
        <authorList>
            <person name="Muramatsu S."/>
            <person name="Haruta S."/>
            <person name="Hirose S."/>
            <person name="Hanada S."/>
        </authorList>
    </citation>
    <scope>NUCLEOTIDE SEQUENCE</scope>
    <source>
        <strain evidence="4">N10</strain>
    </source>
</reference>
<dbReference type="PANTHER" id="PTHR30137:SF8">
    <property type="entry name" value="BLR5498 PROTEIN"/>
    <property type="match status" value="1"/>
</dbReference>
<organism evidence="4 5">
    <name type="scientific">Neotabrizicola shimadae</name>
    <dbReference type="NCBI Taxonomy" id="2807096"/>
    <lineage>
        <taxon>Bacteria</taxon>
        <taxon>Pseudomonadati</taxon>
        <taxon>Pseudomonadota</taxon>
        <taxon>Alphaproteobacteria</taxon>
        <taxon>Rhodobacterales</taxon>
        <taxon>Paracoccaceae</taxon>
        <taxon>Neotabrizicola</taxon>
    </lineage>
</organism>
<dbReference type="Proteomes" id="UP000826300">
    <property type="component" value="Chromosome"/>
</dbReference>
<keyword evidence="1" id="KW-0560">Oxidoreductase</keyword>
<proteinExistence type="predicted"/>
<keyword evidence="2" id="KW-0503">Monooxygenase</keyword>
<keyword evidence="5" id="KW-1185">Reference proteome</keyword>
<dbReference type="GO" id="GO:0004497">
    <property type="term" value="F:monooxygenase activity"/>
    <property type="evidence" value="ECO:0007669"/>
    <property type="project" value="UniProtKB-KW"/>
</dbReference>
<evidence type="ECO:0000259" key="3">
    <source>
        <dbReference type="Pfam" id="PF00296"/>
    </source>
</evidence>
<sequence>MDFVHFLSTHMLDPQTGGKRLYADTLAQAVHAEACGYRGVGIPEHHLVNILLIPSPLQMAVAIAARTERVKLVTSICQLPIRDMRVFAGEVVQAQALCGGRLMLGVGKGAFGFETGRIGVPMEETKARFEEALAVLEALLTQEEVSWDSEHYRFDALTIMPRPEDPIPLMLGVMAPPGIEAAARKGYHVQTTPLSATHGVLESQVAAFHRGREAGPGGNRLSLQRGVFLVRSEAERRRMVDLAQVYYSSFDNVFGGPGIVDAGIIRPLPRTQTAEELAGNLIICQKDEMIDRLAAYAELGIDEVIVTSIFGQPQDETLEMMSRFSSDVMPHLTHLNRKAA</sequence>
<dbReference type="GO" id="GO:0016705">
    <property type="term" value="F:oxidoreductase activity, acting on paired donors, with incorporation or reduction of molecular oxygen"/>
    <property type="evidence" value="ECO:0007669"/>
    <property type="project" value="InterPro"/>
</dbReference>
<evidence type="ECO:0000256" key="2">
    <source>
        <dbReference type="ARBA" id="ARBA00023033"/>
    </source>
</evidence>
<protein>
    <submittedName>
        <fullName evidence="4">LLM class flavin-dependent oxidoreductase</fullName>
    </submittedName>
</protein>
<name>A0A8G1EBV5_9RHOB</name>
<dbReference type="InterPro" id="IPR011251">
    <property type="entry name" value="Luciferase-like_dom"/>
</dbReference>
<dbReference type="InterPro" id="IPR036661">
    <property type="entry name" value="Luciferase-like_sf"/>
</dbReference>
<dbReference type="PANTHER" id="PTHR30137">
    <property type="entry name" value="LUCIFERASE-LIKE MONOOXYGENASE"/>
    <property type="match status" value="1"/>
</dbReference>
<dbReference type="Pfam" id="PF00296">
    <property type="entry name" value="Bac_luciferase"/>
    <property type="match status" value="1"/>
</dbReference>
<dbReference type="InterPro" id="IPR050766">
    <property type="entry name" value="Bact_Lucif_Oxidored"/>
</dbReference>
<gene>
    <name evidence="4" type="ORF">JO391_11660</name>
</gene>
<dbReference type="SUPFAM" id="SSF51679">
    <property type="entry name" value="Bacterial luciferase-like"/>
    <property type="match status" value="1"/>
</dbReference>
<dbReference type="KEGG" id="nsm:JO391_11660"/>